<evidence type="ECO:0000256" key="1">
    <source>
        <dbReference type="SAM" id="MobiDB-lite"/>
    </source>
</evidence>
<name>A0A5C6A195_9BACT</name>
<evidence type="ECO:0000313" key="2">
    <source>
        <dbReference type="EMBL" id="TWT93594.1"/>
    </source>
</evidence>
<feature type="region of interest" description="Disordered" evidence="1">
    <location>
        <begin position="50"/>
        <end position="82"/>
    </location>
</feature>
<organism evidence="2 3">
    <name type="scientific">Neorhodopirellula pilleata</name>
    <dbReference type="NCBI Taxonomy" id="2714738"/>
    <lineage>
        <taxon>Bacteria</taxon>
        <taxon>Pseudomonadati</taxon>
        <taxon>Planctomycetota</taxon>
        <taxon>Planctomycetia</taxon>
        <taxon>Pirellulales</taxon>
        <taxon>Pirellulaceae</taxon>
        <taxon>Neorhodopirellula</taxon>
    </lineage>
</organism>
<reference evidence="2 3" key="1">
    <citation type="submission" date="2019-02" db="EMBL/GenBank/DDBJ databases">
        <title>Deep-cultivation of Planctomycetes and their phenomic and genomic characterization uncovers novel biology.</title>
        <authorList>
            <person name="Wiegand S."/>
            <person name="Jogler M."/>
            <person name="Boedeker C."/>
            <person name="Pinto D."/>
            <person name="Vollmers J."/>
            <person name="Rivas-Marin E."/>
            <person name="Kohn T."/>
            <person name="Peeters S.H."/>
            <person name="Heuer A."/>
            <person name="Rast P."/>
            <person name="Oberbeckmann S."/>
            <person name="Bunk B."/>
            <person name="Jeske O."/>
            <person name="Meyerdierks A."/>
            <person name="Storesund J.E."/>
            <person name="Kallscheuer N."/>
            <person name="Luecker S."/>
            <person name="Lage O.M."/>
            <person name="Pohl T."/>
            <person name="Merkel B.J."/>
            <person name="Hornburger P."/>
            <person name="Mueller R.-W."/>
            <person name="Bruemmer F."/>
            <person name="Labrenz M."/>
            <person name="Spormann A.M."/>
            <person name="Op Den Camp H."/>
            <person name="Overmann J."/>
            <person name="Amann R."/>
            <person name="Jetten M.S.M."/>
            <person name="Mascher T."/>
            <person name="Medema M.H."/>
            <person name="Devos D.P."/>
            <person name="Kaster A.-K."/>
            <person name="Ovreas L."/>
            <person name="Rohde M."/>
            <person name="Galperin M.Y."/>
            <person name="Jogler C."/>
        </authorList>
    </citation>
    <scope>NUCLEOTIDE SEQUENCE [LARGE SCALE GENOMIC DNA]</scope>
    <source>
        <strain evidence="2 3">Pla100</strain>
    </source>
</reference>
<sequence>MKPGTPEGNNQPIDFLNDPDVVTVNEMRDRYRLGQEFKNTSPLLLACDHNKADSFKPTPTDLTTRPLRHPPMDCHKTNRLFG</sequence>
<dbReference type="AlphaFoldDB" id="A0A5C6A195"/>
<protein>
    <submittedName>
        <fullName evidence="2">Uncharacterized protein</fullName>
    </submittedName>
</protein>
<dbReference type="Proteomes" id="UP000316213">
    <property type="component" value="Unassembled WGS sequence"/>
</dbReference>
<proteinExistence type="predicted"/>
<evidence type="ECO:0000313" key="3">
    <source>
        <dbReference type="Proteomes" id="UP000316213"/>
    </source>
</evidence>
<gene>
    <name evidence="2" type="ORF">Pla100_41120</name>
</gene>
<accession>A0A5C6A195</accession>
<dbReference type="EMBL" id="SJPM01000009">
    <property type="protein sequence ID" value="TWT93594.1"/>
    <property type="molecule type" value="Genomic_DNA"/>
</dbReference>
<keyword evidence="3" id="KW-1185">Reference proteome</keyword>
<comment type="caution">
    <text evidence="2">The sequence shown here is derived from an EMBL/GenBank/DDBJ whole genome shotgun (WGS) entry which is preliminary data.</text>
</comment>